<gene>
    <name evidence="1" type="ORF">SDC9_161865</name>
</gene>
<comment type="caution">
    <text evidence="1">The sequence shown here is derived from an EMBL/GenBank/DDBJ whole genome shotgun (WGS) entry which is preliminary data.</text>
</comment>
<name>A0A645FJF2_9ZZZZ</name>
<organism evidence="1">
    <name type="scientific">bioreactor metagenome</name>
    <dbReference type="NCBI Taxonomy" id="1076179"/>
    <lineage>
        <taxon>unclassified sequences</taxon>
        <taxon>metagenomes</taxon>
        <taxon>ecological metagenomes</taxon>
    </lineage>
</organism>
<reference evidence="1" key="1">
    <citation type="submission" date="2019-08" db="EMBL/GenBank/DDBJ databases">
        <authorList>
            <person name="Kucharzyk K."/>
            <person name="Murdoch R.W."/>
            <person name="Higgins S."/>
            <person name="Loffler F."/>
        </authorList>
    </citation>
    <scope>NUCLEOTIDE SEQUENCE</scope>
</reference>
<proteinExistence type="predicted"/>
<sequence length="75" mass="8926">MVAKEIMPQDKLYKAEIIRRTDGLFSFEIFRWYEDEWADGWSPITRNLSLMDTVEHATETALEELRNLTGEDRVF</sequence>
<accession>A0A645FJF2</accession>
<dbReference type="AlphaFoldDB" id="A0A645FJF2"/>
<dbReference type="EMBL" id="VSSQ01061177">
    <property type="protein sequence ID" value="MPN14538.1"/>
    <property type="molecule type" value="Genomic_DNA"/>
</dbReference>
<protein>
    <submittedName>
        <fullName evidence="1">Uncharacterized protein</fullName>
    </submittedName>
</protein>
<evidence type="ECO:0000313" key="1">
    <source>
        <dbReference type="EMBL" id="MPN14538.1"/>
    </source>
</evidence>